<dbReference type="InterPro" id="IPR029052">
    <property type="entry name" value="Metallo-depent_PP-like"/>
</dbReference>
<dbReference type="InterPro" id="IPR026575">
    <property type="entry name" value="GpdQ/CpdA-like"/>
</dbReference>
<evidence type="ECO:0000256" key="2">
    <source>
        <dbReference type="ARBA" id="ARBA00022801"/>
    </source>
</evidence>
<evidence type="ECO:0000259" key="5">
    <source>
        <dbReference type="Pfam" id="PF00149"/>
    </source>
</evidence>
<dbReference type="Proteomes" id="UP000269872">
    <property type="component" value="Unassembled WGS sequence"/>
</dbReference>
<dbReference type="EMBL" id="RBOC01000032">
    <property type="protein sequence ID" value="RMM13830.1"/>
    <property type="molecule type" value="Genomic_DNA"/>
</dbReference>
<comment type="similarity">
    <text evidence="4">Belongs to the cyclic nucleotide phosphodiesterase class-III family.</text>
</comment>
<evidence type="ECO:0000313" key="8">
    <source>
        <dbReference type="Proteomes" id="UP000269872"/>
    </source>
</evidence>
<protein>
    <submittedName>
        <fullName evidence="7">3',5'-cyclic adenosine monophosphate phosphodiesterase CpdA</fullName>
    </submittedName>
</protein>
<evidence type="ECO:0000313" key="7">
    <source>
        <dbReference type="EMBL" id="RMV70643.1"/>
    </source>
</evidence>
<dbReference type="Gene3D" id="3.30.750.180">
    <property type="entry name" value="GpdQ, beta-strand dimerisation domain"/>
    <property type="match status" value="1"/>
</dbReference>
<keyword evidence="3" id="KW-0408">Iron</keyword>
<dbReference type="PANTHER" id="PTHR42988">
    <property type="entry name" value="PHOSPHOHYDROLASE"/>
    <property type="match status" value="1"/>
</dbReference>
<comment type="caution">
    <text evidence="7">The sequence shown here is derived from an EMBL/GenBank/DDBJ whole genome shotgun (WGS) entry which is preliminary data.</text>
</comment>
<dbReference type="OrthoDB" id="9784378at2"/>
<dbReference type="RefSeq" id="WP_055010522.1">
    <property type="nucleotide sequence ID" value="NZ_LJPW01000147.1"/>
</dbReference>
<evidence type="ECO:0000256" key="4">
    <source>
        <dbReference type="ARBA" id="ARBA00025742"/>
    </source>
</evidence>
<accession>A0A0N8QRG3</accession>
<dbReference type="CDD" id="cd07402">
    <property type="entry name" value="MPP_GpdQ"/>
    <property type="match status" value="1"/>
</dbReference>
<evidence type="ECO:0000313" key="6">
    <source>
        <dbReference type="EMBL" id="RMM13830.1"/>
    </source>
</evidence>
<evidence type="ECO:0000256" key="1">
    <source>
        <dbReference type="ARBA" id="ARBA00022723"/>
    </source>
</evidence>
<sequence length="265" mass="29653">MLIAHISDTHVRPRGQLYQGVVDSNTMLAAAVDTINALDPPPDLILFSGDLVDEGLSEEYAMARELLQPLRQKLLMIPGNHDHRQNLRDAFPEHDYFINDQDCSFVYSGSAAVRIIGLDISVPQQHHGDMTDTATRWLDRTLALEPDKPTLIMMHQPPFSSGIPYIDAYRCERGERLAEVVCRYPAVERIVCGHIHRFMQLRFGGTLMCTAPSTTTAIALRLRSGAADASYVEPPALLLHHWKADTGLITHWVPIGRFEGPFDFA</sequence>
<keyword evidence="1" id="KW-0479">Metal-binding</keyword>
<dbReference type="GO" id="GO:0004112">
    <property type="term" value="F:cyclic-nucleotide phosphodiesterase activity"/>
    <property type="evidence" value="ECO:0007669"/>
    <property type="project" value="InterPro"/>
</dbReference>
<name>A0A0N8QRG3_9PSED</name>
<dbReference type="SUPFAM" id="SSF56300">
    <property type="entry name" value="Metallo-dependent phosphatases"/>
    <property type="match status" value="1"/>
</dbReference>
<reference evidence="8 9" key="1">
    <citation type="submission" date="2018-08" db="EMBL/GenBank/DDBJ databases">
        <title>Recombination of ecologically and evolutionarily significant loci maintains genetic cohesion in the Pseudomonas syringae species complex.</title>
        <authorList>
            <person name="Dillon M."/>
            <person name="Thakur S."/>
            <person name="Almeida R.N.D."/>
            <person name="Weir B.S."/>
            <person name="Guttman D.S."/>
        </authorList>
    </citation>
    <scope>NUCLEOTIDE SEQUENCE [LARGE SCALE GENOMIC DNA]</scope>
    <source>
        <strain evidence="6 9">ICMP 4086</strain>
        <strain evidence="7 8">ICMP 7496</strain>
    </source>
</reference>
<keyword evidence="2" id="KW-0378">Hydrolase</keyword>
<gene>
    <name evidence="7" type="ORF">ALP05_100230</name>
    <name evidence="6" type="ORF">ALQ84_04279</name>
</gene>
<dbReference type="InterPro" id="IPR042281">
    <property type="entry name" value="GpdQ_beta-strand"/>
</dbReference>
<organism evidence="7 8">
    <name type="scientific">Pseudomonas caricapapayae</name>
    <dbReference type="NCBI Taxonomy" id="46678"/>
    <lineage>
        <taxon>Bacteria</taxon>
        <taxon>Pseudomonadati</taxon>
        <taxon>Pseudomonadota</taxon>
        <taxon>Gammaproteobacteria</taxon>
        <taxon>Pseudomonadales</taxon>
        <taxon>Pseudomonadaceae</taxon>
        <taxon>Pseudomonas</taxon>
    </lineage>
</organism>
<dbReference type="AlphaFoldDB" id="A0A0N8QRG3"/>
<dbReference type="Pfam" id="PF00149">
    <property type="entry name" value="Metallophos"/>
    <property type="match status" value="1"/>
</dbReference>
<feature type="domain" description="Calcineurin-like phosphoesterase" evidence="5">
    <location>
        <begin position="1"/>
        <end position="197"/>
    </location>
</feature>
<dbReference type="InterPro" id="IPR050884">
    <property type="entry name" value="CNP_phosphodiesterase-III"/>
</dbReference>
<dbReference type="GO" id="GO:0046872">
    <property type="term" value="F:metal ion binding"/>
    <property type="evidence" value="ECO:0007669"/>
    <property type="project" value="UniProtKB-KW"/>
</dbReference>
<evidence type="ECO:0000256" key="3">
    <source>
        <dbReference type="ARBA" id="ARBA00023004"/>
    </source>
</evidence>
<evidence type="ECO:0000313" key="9">
    <source>
        <dbReference type="Proteomes" id="UP000278587"/>
    </source>
</evidence>
<dbReference type="Gene3D" id="3.60.21.40">
    <property type="entry name" value="GpdQ, catalytic alpha/beta sandwich domain"/>
    <property type="match status" value="1"/>
</dbReference>
<dbReference type="PANTHER" id="PTHR42988:SF2">
    <property type="entry name" value="CYCLIC NUCLEOTIDE PHOSPHODIESTERASE CBUA0032-RELATED"/>
    <property type="match status" value="1"/>
</dbReference>
<dbReference type="EMBL" id="RBUY01000179">
    <property type="protein sequence ID" value="RMV70643.1"/>
    <property type="molecule type" value="Genomic_DNA"/>
</dbReference>
<dbReference type="InterPro" id="IPR004843">
    <property type="entry name" value="Calcineurin-like_PHP"/>
</dbReference>
<proteinExistence type="inferred from homology"/>
<dbReference type="InterPro" id="IPR042283">
    <property type="entry name" value="GpdQ_catalytic"/>
</dbReference>
<dbReference type="Proteomes" id="UP000278587">
    <property type="component" value="Unassembled WGS sequence"/>
</dbReference>